<feature type="region of interest" description="Disordered" evidence="3">
    <location>
        <begin position="974"/>
        <end position="1048"/>
    </location>
</feature>
<dbReference type="OrthoDB" id="159449at2759"/>
<name>A0A4S4MPX6_9APHY</name>
<dbReference type="PANTHER" id="PTHR47219">
    <property type="entry name" value="RAB GTPASE-ACTIVATING PROTEIN 1-LIKE"/>
    <property type="match status" value="1"/>
</dbReference>
<dbReference type="InterPro" id="IPR001452">
    <property type="entry name" value="SH3_domain"/>
</dbReference>
<evidence type="ECO:0000313" key="6">
    <source>
        <dbReference type="EMBL" id="THH28126.1"/>
    </source>
</evidence>
<dbReference type="GO" id="GO:0031267">
    <property type="term" value="F:small GTPase binding"/>
    <property type="evidence" value="ECO:0007669"/>
    <property type="project" value="TreeGrafter"/>
</dbReference>
<evidence type="ECO:0000256" key="3">
    <source>
        <dbReference type="SAM" id="MobiDB-lite"/>
    </source>
</evidence>
<keyword evidence="7" id="KW-1185">Reference proteome</keyword>
<feature type="domain" description="Rab-GAP TBC" evidence="5">
    <location>
        <begin position="1082"/>
        <end position="1262"/>
    </location>
</feature>
<comment type="caution">
    <text evidence="6">The sequence shown here is derived from an EMBL/GenBank/DDBJ whole genome shotgun (WGS) entry which is preliminary data.</text>
</comment>
<evidence type="ECO:0000256" key="1">
    <source>
        <dbReference type="ARBA" id="ARBA00022443"/>
    </source>
</evidence>
<feature type="region of interest" description="Disordered" evidence="3">
    <location>
        <begin position="82"/>
        <end position="192"/>
    </location>
</feature>
<evidence type="ECO:0000259" key="4">
    <source>
        <dbReference type="PROSITE" id="PS50002"/>
    </source>
</evidence>
<dbReference type="Gene3D" id="1.10.8.270">
    <property type="entry name" value="putative rabgap domain of human tbc1 domain family member 14 like domains"/>
    <property type="match status" value="1"/>
</dbReference>
<keyword evidence="1 2" id="KW-0728">SH3 domain</keyword>
<dbReference type="InterPro" id="IPR050302">
    <property type="entry name" value="Rab_GAP_TBC_domain"/>
</dbReference>
<dbReference type="Proteomes" id="UP000308730">
    <property type="component" value="Unassembled WGS sequence"/>
</dbReference>
<dbReference type="InterPro" id="IPR000195">
    <property type="entry name" value="Rab-GAP-TBC_dom"/>
</dbReference>
<dbReference type="Pfam" id="PF07653">
    <property type="entry name" value="SH3_2"/>
    <property type="match status" value="1"/>
</dbReference>
<feature type="compositionally biased region" description="Low complexity" evidence="3">
    <location>
        <begin position="154"/>
        <end position="170"/>
    </location>
</feature>
<feature type="domain" description="SH3" evidence="4">
    <location>
        <begin position="16"/>
        <end position="77"/>
    </location>
</feature>
<feature type="compositionally biased region" description="Low complexity" evidence="3">
    <location>
        <begin position="607"/>
        <end position="627"/>
    </location>
</feature>
<feature type="region of interest" description="Disordered" evidence="3">
    <location>
        <begin position="217"/>
        <end position="287"/>
    </location>
</feature>
<dbReference type="SMART" id="SM00164">
    <property type="entry name" value="TBC"/>
    <property type="match status" value="1"/>
</dbReference>
<dbReference type="PROSITE" id="PS50002">
    <property type="entry name" value="SH3"/>
    <property type="match status" value="1"/>
</dbReference>
<feature type="compositionally biased region" description="Polar residues" evidence="3">
    <location>
        <begin position="1004"/>
        <end position="1020"/>
    </location>
</feature>
<feature type="compositionally biased region" description="Pro residues" evidence="3">
    <location>
        <begin position="671"/>
        <end position="680"/>
    </location>
</feature>
<feature type="compositionally biased region" description="Pro residues" evidence="3">
    <location>
        <begin position="693"/>
        <end position="710"/>
    </location>
</feature>
<dbReference type="SMART" id="SM00326">
    <property type="entry name" value="SH3"/>
    <property type="match status" value="1"/>
</dbReference>
<feature type="compositionally biased region" description="Acidic residues" evidence="3">
    <location>
        <begin position="222"/>
        <end position="234"/>
    </location>
</feature>
<dbReference type="SUPFAM" id="SSF50044">
    <property type="entry name" value="SH3-domain"/>
    <property type="match status" value="1"/>
</dbReference>
<dbReference type="CDD" id="cd00174">
    <property type="entry name" value="SH3"/>
    <property type="match status" value="1"/>
</dbReference>
<feature type="compositionally biased region" description="Low complexity" evidence="3">
    <location>
        <begin position="86"/>
        <end position="101"/>
    </location>
</feature>
<dbReference type="SUPFAM" id="SSF47923">
    <property type="entry name" value="Ypt/Rab-GAP domain of gyp1p"/>
    <property type="match status" value="2"/>
</dbReference>
<feature type="compositionally biased region" description="Low complexity" evidence="3">
    <location>
        <begin position="120"/>
        <end position="130"/>
    </location>
</feature>
<accession>A0A4S4MPX6</accession>
<dbReference type="Gene3D" id="2.30.30.40">
    <property type="entry name" value="SH3 Domains"/>
    <property type="match status" value="1"/>
</dbReference>
<feature type="compositionally biased region" description="Pro residues" evidence="3">
    <location>
        <begin position="247"/>
        <end position="260"/>
    </location>
</feature>
<dbReference type="PANTHER" id="PTHR47219:SF9">
    <property type="entry name" value="GTPASE ACTIVATING PROTEIN AND CENTROSOME-ASSOCIATED, ISOFORM B"/>
    <property type="match status" value="1"/>
</dbReference>
<evidence type="ECO:0000313" key="7">
    <source>
        <dbReference type="Proteomes" id="UP000308730"/>
    </source>
</evidence>
<dbReference type="InterPro" id="IPR035969">
    <property type="entry name" value="Rab-GAP_TBC_sf"/>
</dbReference>
<feature type="compositionally biased region" description="Polar residues" evidence="3">
    <location>
        <begin position="331"/>
        <end position="343"/>
    </location>
</feature>
<feature type="region of interest" description="Disordered" evidence="3">
    <location>
        <begin position="825"/>
        <end position="902"/>
    </location>
</feature>
<feature type="compositionally biased region" description="Low complexity" evidence="3">
    <location>
        <begin position="489"/>
        <end position="503"/>
    </location>
</feature>
<organism evidence="6 7">
    <name type="scientific">Antrodiella citrinella</name>
    <dbReference type="NCBI Taxonomy" id="2447956"/>
    <lineage>
        <taxon>Eukaryota</taxon>
        <taxon>Fungi</taxon>
        <taxon>Dikarya</taxon>
        <taxon>Basidiomycota</taxon>
        <taxon>Agaricomycotina</taxon>
        <taxon>Agaricomycetes</taxon>
        <taxon>Polyporales</taxon>
        <taxon>Steccherinaceae</taxon>
        <taxon>Antrodiella</taxon>
    </lineage>
</organism>
<dbReference type="Pfam" id="PF00566">
    <property type="entry name" value="RabGAP-TBC"/>
    <property type="match status" value="1"/>
</dbReference>
<feature type="region of interest" description="Disordered" evidence="3">
    <location>
        <begin position="299"/>
        <end position="397"/>
    </location>
</feature>
<feature type="compositionally biased region" description="Basic and acidic residues" evidence="3">
    <location>
        <begin position="317"/>
        <end position="326"/>
    </location>
</feature>
<feature type="region of interest" description="Disordered" evidence="3">
    <location>
        <begin position="665"/>
        <end position="755"/>
    </location>
</feature>
<evidence type="ECO:0000256" key="2">
    <source>
        <dbReference type="PROSITE-ProRule" id="PRU00192"/>
    </source>
</evidence>
<proteinExistence type="predicted"/>
<evidence type="ECO:0008006" key="8">
    <source>
        <dbReference type="Google" id="ProtNLM"/>
    </source>
</evidence>
<feature type="region of interest" description="Disordered" evidence="3">
    <location>
        <begin position="423"/>
        <end position="523"/>
    </location>
</feature>
<gene>
    <name evidence="6" type="ORF">EUX98_g6054</name>
</gene>
<dbReference type="Gene3D" id="1.10.472.80">
    <property type="entry name" value="Ypt/Rab-GAP domain of gyp1p, domain 3"/>
    <property type="match status" value="1"/>
</dbReference>
<feature type="compositionally biased region" description="Low complexity" evidence="3">
    <location>
        <begin position="512"/>
        <end position="523"/>
    </location>
</feature>
<feature type="region of interest" description="Disordered" evidence="3">
    <location>
        <begin position="932"/>
        <end position="961"/>
    </location>
</feature>
<feature type="compositionally biased region" description="Low complexity" evidence="3">
    <location>
        <begin position="681"/>
        <end position="692"/>
    </location>
</feature>
<sequence>MDANELGRWTRFAGKGGIGKCVATQDCVAEASDDLMFLKDDEITVLMQLPGQDDLYLGYCEGVVGRFHGSFVRFQGRLKKPVMAKRSSTLPSSRPSSSLSTGTHGGRESRHSPSNPVPSPTSSSVVVLQRRVSDAAAHAAVTKPGTETVGPVQSSPLSPASIPPSADLAPTSPVLNHARTHSRGSASTASVYSPKMAATHQNDPPEMISLSSAFNDRVESPSDMEDDLDADESTTPDADSFRAPSQSPSPPPPQHIPQPKPLLDEPDPASASYMSSEPSARMSRISAMSDGEVGIGLTLLQNFMGGGDDSDSDSEEGERKSLYSDRDENENGVQDMSLVSDSTVEPLPEVEDDDEHEPNVADMSLDFPVPPEAPSPTSMHPSATDSEYGGGEEWEGASDIYDNYRYSRMSMASKMSRFSKASAFSLGVPPPVPTEGRPSMDSIRGMRERLGSSATTSSVDSALRSEQSKRVPAPLTFAPEITSSRNNSQDDQQQPQEAQQQAQGNTSPLLHTTFGSPLSSPTPLSTGGFVPTALASPIYATATNGAASLLRQRLEIERGSRPNSPPTEENPRGLGIMGLMSDTRARLSTQPIVMDDDESMPQITPPSNNTSFNSASMSMSMSPEQSNASMEPLSPPASRSNGMGSRDSTMSQSYLAEKQAMDSSFVIANPSPNPPPPYTPLSPTESSSSSFSHPPPPQTQPQPQPQPEPQSHPVGVPIARPRPAKPNANISPMARTSLFMPHPNAPKPAASPAGPMYGRPPSMDVNALLAGPPPGSVIHTLHAVLSMRYDGSPGSRRPTMYGMTEIDLSVAVGPVPIWFSVEPPQNVPAHRIKSPPAPTPLREGSPSLMQSASSSSQSSPQLGRPDRSRQGSDPGEVEGDARRVVPRANFFPKAPRPRSRSFSGFDSQIAEIELPKERVSLRSKLSLPTLRIRSEKQASTDIGSPRSPTSSVATSEQDQRTVQVNEAEFEMVMPSGSLSPIPSATEDGFGLPPPSPINPDHSLRTGSPTLSVTSSTSANTRLRVAPTPTGTQPSPSPSKPPASPATAEAYRKRELNWISIISSIPASQSRKSKKVRKLLQDGVPSSVRYLVWAHLTDSKAKRIDGLYARLGKRERVAASASIERDAAMFVERHPQLQDASLGNLLQAYMTMVPDTQYSSGLVAIAGLILLQSPEEDAFWTFISLMDSHLRPYFSANPIQMEVDAALLVKCLEANEAALSKKLFVDMGISPSTICRAWFTALFVDMLPPEHLRRVWDIFLSEGVVFLFRAGLAIFCCCKQALLDANSHDAVMAILLNPPASILPSHADAFIEVAFSLKMKDDDIRKLRNKMEAQVKRNTQSRIDVSRPSISLPRT</sequence>
<evidence type="ECO:0000259" key="5">
    <source>
        <dbReference type="PROSITE" id="PS50086"/>
    </source>
</evidence>
<feature type="region of interest" description="Disordered" evidence="3">
    <location>
        <begin position="596"/>
        <end position="652"/>
    </location>
</feature>
<reference evidence="6 7" key="1">
    <citation type="submission" date="2019-02" db="EMBL/GenBank/DDBJ databases">
        <title>Genome sequencing of the rare red list fungi Antrodiella citrinella (Flaviporus citrinellus).</title>
        <authorList>
            <person name="Buettner E."/>
            <person name="Kellner H."/>
        </authorList>
    </citation>
    <scope>NUCLEOTIDE SEQUENCE [LARGE SCALE GENOMIC DNA]</scope>
    <source>
        <strain evidence="6 7">DSM 108506</strain>
    </source>
</reference>
<feature type="compositionally biased region" description="Low complexity" evidence="3">
    <location>
        <begin position="845"/>
        <end position="862"/>
    </location>
</feature>
<protein>
    <recommendedName>
        <fullName evidence="8">Rab-GAP TBC domain-containing protein</fullName>
    </recommendedName>
</protein>
<dbReference type="PROSITE" id="PS50086">
    <property type="entry name" value="TBC_RABGAP"/>
    <property type="match status" value="1"/>
</dbReference>
<feature type="compositionally biased region" description="Polar residues" evidence="3">
    <location>
        <begin position="375"/>
        <end position="385"/>
    </location>
</feature>
<feature type="compositionally biased region" description="Pro residues" evidence="3">
    <location>
        <begin position="1034"/>
        <end position="1043"/>
    </location>
</feature>
<dbReference type="GO" id="GO:0005096">
    <property type="term" value="F:GTPase activator activity"/>
    <property type="evidence" value="ECO:0007669"/>
    <property type="project" value="TreeGrafter"/>
</dbReference>
<feature type="compositionally biased region" description="Polar residues" evidence="3">
    <location>
        <begin position="637"/>
        <end position="652"/>
    </location>
</feature>
<dbReference type="EMBL" id="SGPM01000200">
    <property type="protein sequence ID" value="THH28126.1"/>
    <property type="molecule type" value="Genomic_DNA"/>
</dbReference>
<dbReference type="InterPro" id="IPR036028">
    <property type="entry name" value="SH3-like_dom_sf"/>
</dbReference>
<feature type="compositionally biased region" description="Polar residues" evidence="3">
    <location>
        <begin position="939"/>
        <end position="961"/>
    </location>
</feature>